<dbReference type="SUPFAM" id="SSF48403">
    <property type="entry name" value="Ankyrin repeat"/>
    <property type="match status" value="1"/>
</dbReference>
<gene>
    <name evidence="8" type="primary">MPHOSPH8</name>
    <name evidence="8" type="synonym">mphosph8</name>
</gene>
<evidence type="ECO:0000256" key="5">
    <source>
        <dbReference type="PROSITE-ProRule" id="PRU00023"/>
    </source>
</evidence>
<feature type="repeat" description="ANK" evidence="5">
    <location>
        <begin position="709"/>
        <end position="741"/>
    </location>
</feature>
<dbReference type="GeneID" id="114650748"/>
<dbReference type="InterPro" id="IPR036770">
    <property type="entry name" value="Ankyrin_rpt-contain_sf"/>
</dbReference>
<dbReference type="RefSeq" id="XP_028656401.1">
    <property type="nucleotide sequence ID" value="XM_028800568.2"/>
</dbReference>
<dbReference type="GO" id="GO:0005634">
    <property type="term" value="C:nucleus"/>
    <property type="evidence" value="ECO:0007669"/>
    <property type="project" value="UniProtKB-SubCell"/>
</dbReference>
<feature type="compositionally biased region" description="Basic and acidic residues" evidence="6">
    <location>
        <begin position="568"/>
        <end position="580"/>
    </location>
</feature>
<feature type="repeat" description="ANK" evidence="5">
    <location>
        <begin position="676"/>
        <end position="708"/>
    </location>
</feature>
<comment type="subcellular location">
    <subcellularLocation>
        <location evidence="1">Nucleus</location>
    </subcellularLocation>
</comment>
<dbReference type="InterPro" id="IPR000953">
    <property type="entry name" value="Chromo/chromo_shadow_dom"/>
</dbReference>
<keyword evidence="3 5" id="KW-0040">ANK repeat</keyword>
<protein>
    <submittedName>
        <fullName evidence="8">M-phase phosphoprotein 8</fullName>
    </submittedName>
</protein>
<dbReference type="FunFam" id="2.40.50.40:FF:000022">
    <property type="entry name" value="M-phase phosphoprotein 8"/>
    <property type="match status" value="1"/>
</dbReference>
<dbReference type="CTD" id="54737"/>
<dbReference type="InterPro" id="IPR023780">
    <property type="entry name" value="Chromo_domain"/>
</dbReference>
<feature type="compositionally biased region" description="Basic and acidic residues" evidence="6">
    <location>
        <begin position="400"/>
        <end position="414"/>
    </location>
</feature>
<proteinExistence type="predicted"/>
<dbReference type="PANTHER" id="PTHR24166">
    <property type="entry name" value="ROLLING PEBBLES, ISOFORM B"/>
    <property type="match status" value="1"/>
</dbReference>
<dbReference type="Proteomes" id="UP000694620">
    <property type="component" value="Chromosome 4"/>
</dbReference>
<feature type="domain" description="Chromo" evidence="7">
    <location>
        <begin position="36"/>
        <end position="95"/>
    </location>
</feature>
<reference evidence="8" key="1">
    <citation type="submission" date="2021-06" db="EMBL/GenBank/DDBJ databases">
        <authorList>
            <consortium name="Wellcome Sanger Institute Data Sharing"/>
        </authorList>
    </citation>
    <scope>NUCLEOTIDE SEQUENCE [LARGE SCALE GENOMIC DNA]</scope>
</reference>
<dbReference type="SUPFAM" id="SSF54160">
    <property type="entry name" value="Chromo domain-like"/>
    <property type="match status" value="1"/>
</dbReference>
<dbReference type="PROSITE" id="PS50297">
    <property type="entry name" value="ANK_REP_REGION"/>
    <property type="match status" value="3"/>
</dbReference>
<feature type="compositionally biased region" description="Basic and acidic residues" evidence="6">
    <location>
        <begin position="204"/>
        <end position="230"/>
    </location>
</feature>
<sequence>MATQGEQRSEAEMETAAGAERSDLGDSEQDEEDDVFEVERIIDMKVEKGMITYRVRWKGYASDDDTWEPEEHLEDCKEVLHAFQRKMTETKTRTAKKESVKLPTKNDIFDAESDSDGPCDSRDTSPRIKKKKNKLKELDTTPGSPKKDKKSRVDKICEPEKSKSEPLDKSPSVSPVNEKTSKTKKRTIETDNEHKGMKKQKKHETKENGKSRKELTDAKKKQKISRESKINDTTQPQQETSDKDDGSADELSHDEQSIVSTEATDISVDEQAQELTSSFDSNMKADAVSLEQSHVDQNARQKKTKKHASEQRVKLQDIKELILEKKGVRSESSMSKRESTHLKLRNILAASRSTDSSEKTQKSSKTGAEESDEQSSDSSEGLGGVKRKAKSRVLDSSPELESRGKSKEEEHADKIGSSSGTPSKSKGISAPSSQEESEKEQLQSPSLFEKFLLNCEAKDRIPKKQSLGTATMNVEEKTENKTTGKSKAEKSKPAKDTSVPKVPPEKMDKSIAESKPLEIRQPESKVLKSAFDIERSPSEDNEESTDKRDSPRSDHMAEAVSKWSESSPQERQRKREDSEPRLYIACDDTYDVQDTSMKAEKPTDSRPVLNLGVDLQLDWMTVEDFQKHLHGKDQNHITTTVSTSVLRDAVKNGDYLTVKLALNSKEEYNLDQEDSSGMTLLMLAAAGGQDDIIRLLLKRVVKINATQKSGTTALMHAAEKNFLTTVAILLEAGAHVNLQQLNGETALMKACKRGNIDIVRLLLEYGADSNMLSKHQNSALHFAKLSNNVLVYDLVKSHMDALISVTEEAFRDYFESRLTIIEPCFPVACHRLCEGQDFSLEFNHKPAHSVTEGSGTLLFILHANFFNGTEIAARLCGPCSVQAVILNDKFQLPVFLGQVGKYKNILFLKDSHFIYSFSPVQGLNKLYIRFAEAPTAKVKLIITAYRVQLQ</sequence>
<organism evidence="8 9">
    <name type="scientific">Erpetoichthys calabaricus</name>
    <name type="common">Rope fish</name>
    <name type="synonym">Calamoichthys calabaricus</name>
    <dbReference type="NCBI Taxonomy" id="27687"/>
    <lineage>
        <taxon>Eukaryota</taxon>
        <taxon>Metazoa</taxon>
        <taxon>Chordata</taxon>
        <taxon>Craniata</taxon>
        <taxon>Vertebrata</taxon>
        <taxon>Euteleostomi</taxon>
        <taxon>Actinopterygii</taxon>
        <taxon>Polypteriformes</taxon>
        <taxon>Polypteridae</taxon>
        <taxon>Erpetoichthys</taxon>
    </lineage>
</organism>
<dbReference type="PROSITE" id="PS50088">
    <property type="entry name" value="ANK_REPEAT"/>
    <property type="match status" value="3"/>
</dbReference>
<keyword evidence="4" id="KW-0539">Nucleus</keyword>
<dbReference type="PROSITE" id="PS50013">
    <property type="entry name" value="CHROMO_2"/>
    <property type="match status" value="1"/>
</dbReference>
<dbReference type="InterPro" id="IPR050889">
    <property type="entry name" value="Dendritic_Spine_Reg/Scaffold"/>
</dbReference>
<dbReference type="InterPro" id="IPR016197">
    <property type="entry name" value="Chromo-like_dom_sf"/>
</dbReference>
<dbReference type="PANTHER" id="PTHR24166:SF47">
    <property type="entry name" value="M-PHASE PHOSPHOPROTEIN 8"/>
    <property type="match status" value="1"/>
</dbReference>
<evidence type="ECO:0000256" key="3">
    <source>
        <dbReference type="ARBA" id="ARBA00023043"/>
    </source>
</evidence>
<reference evidence="8" key="3">
    <citation type="submission" date="2025-09" db="UniProtKB">
        <authorList>
            <consortium name="Ensembl"/>
        </authorList>
    </citation>
    <scope>IDENTIFICATION</scope>
</reference>
<reference evidence="8" key="2">
    <citation type="submission" date="2025-08" db="UniProtKB">
        <authorList>
            <consortium name="Ensembl"/>
        </authorList>
    </citation>
    <scope>IDENTIFICATION</scope>
</reference>
<dbReference type="CDD" id="cd18633">
    <property type="entry name" value="CD_MMP8"/>
    <property type="match status" value="1"/>
</dbReference>
<feature type="compositionally biased region" description="Low complexity" evidence="6">
    <location>
        <begin position="415"/>
        <end position="434"/>
    </location>
</feature>
<feature type="region of interest" description="Disordered" evidence="6">
    <location>
        <begin position="1"/>
        <end position="36"/>
    </location>
</feature>
<evidence type="ECO:0000256" key="4">
    <source>
        <dbReference type="ARBA" id="ARBA00023242"/>
    </source>
</evidence>
<feature type="compositionally biased region" description="Basic and acidic residues" evidence="6">
    <location>
        <begin position="186"/>
        <end position="195"/>
    </location>
</feature>
<feature type="compositionally biased region" description="Basic and acidic residues" evidence="6">
    <location>
        <begin position="474"/>
        <end position="495"/>
    </location>
</feature>
<feature type="region of interest" description="Disordered" evidence="6">
    <location>
        <begin position="88"/>
        <end position="445"/>
    </location>
</feature>
<dbReference type="Gene3D" id="1.25.40.20">
    <property type="entry name" value="Ankyrin repeat-containing domain"/>
    <property type="match status" value="1"/>
</dbReference>
<evidence type="ECO:0000313" key="9">
    <source>
        <dbReference type="Proteomes" id="UP000694620"/>
    </source>
</evidence>
<dbReference type="AlphaFoldDB" id="A0A8C4RT15"/>
<evidence type="ECO:0000259" key="7">
    <source>
        <dbReference type="PROSITE" id="PS50013"/>
    </source>
</evidence>
<dbReference type="Pfam" id="PF00023">
    <property type="entry name" value="Ank"/>
    <property type="match status" value="1"/>
</dbReference>
<accession>A0A8C4RT15</accession>
<feature type="repeat" description="ANK" evidence="5">
    <location>
        <begin position="742"/>
        <end position="774"/>
    </location>
</feature>
<evidence type="ECO:0000256" key="2">
    <source>
        <dbReference type="ARBA" id="ARBA00022737"/>
    </source>
</evidence>
<feature type="compositionally biased region" description="Basic and acidic residues" evidence="6">
    <location>
        <begin position="240"/>
        <end position="256"/>
    </location>
</feature>
<evidence type="ECO:0000256" key="6">
    <source>
        <dbReference type="SAM" id="MobiDB-lite"/>
    </source>
</evidence>
<feature type="compositionally biased region" description="Acidic residues" evidence="6">
    <location>
        <begin position="25"/>
        <end position="36"/>
    </location>
</feature>
<feature type="compositionally biased region" description="Basic and acidic residues" evidence="6">
    <location>
        <begin position="307"/>
        <end position="341"/>
    </location>
</feature>
<dbReference type="Pfam" id="PF00385">
    <property type="entry name" value="Chromo"/>
    <property type="match status" value="1"/>
</dbReference>
<dbReference type="OrthoDB" id="10071877at2759"/>
<dbReference type="Ensembl" id="ENSECRT00000006411.1">
    <property type="protein sequence ID" value="ENSECRP00000006311.1"/>
    <property type="gene ID" value="ENSECRG00000004203.1"/>
</dbReference>
<dbReference type="PROSITE" id="PS00598">
    <property type="entry name" value="CHROMO_1"/>
    <property type="match status" value="1"/>
</dbReference>
<evidence type="ECO:0000313" key="8">
    <source>
        <dbReference type="Ensembl" id="ENSECRP00000006311.1"/>
    </source>
</evidence>
<dbReference type="Pfam" id="PF12796">
    <property type="entry name" value="Ank_2"/>
    <property type="match status" value="1"/>
</dbReference>
<feature type="compositionally biased region" description="Basic and acidic residues" evidence="6">
    <location>
        <begin position="88"/>
        <end position="100"/>
    </location>
</feature>
<feature type="compositionally biased region" description="Basic and acidic residues" evidence="6">
    <location>
        <begin position="151"/>
        <end position="168"/>
    </location>
</feature>
<feature type="compositionally biased region" description="Basic and acidic residues" evidence="6">
    <location>
        <begin position="503"/>
        <end position="557"/>
    </location>
</feature>
<feature type="region of interest" description="Disordered" evidence="6">
    <location>
        <begin position="458"/>
        <end position="582"/>
    </location>
</feature>
<evidence type="ECO:0000256" key="1">
    <source>
        <dbReference type="ARBA" id="ARBA00004123"/>
    </source>
</evidence>
<dbReference type="InterPro" id="IPR002110">
    <property type="entry name" value="Ankyrin_rpt"/>
</dbReference>
<dbReference type="SMART" id="SM00298">
    <property type="entry name" value="CHROMO"/>
    <property type="match status" value="1"/>
</dbReference>
<dbReference type="GeneTree" id="ENSGT00730000111087"/>
<dbReference type="InterPro" id="IPR023779">
    <property type="entry name" value="Chromodomain_CS"/>
</dbReference>
<keyword evidence="9" id="KW-1185">Reference proteome</keyword>
<dbReference type="SMART" id="SM00248">
    <property type="entry name" value="ANK"/>
    <property type="match status" value="3"/>
</dbReference>
<name>A0A8C4RT15_ERPCA</name>
<dbReference type="Gene3D" id="2.40.50.40">
    <property type="match status" value="1"/>
</dbReference>
<keyword evidence="2" id="KW-0677">Repeat</keyword>